<dbReference type="SUPFAM" id="SSF54909">
    <property type="entry name" value="Dimeric alpha+beta barrel"/>
    <property type="match status" value="1"/>
</dbReference>
<dbReference type="EMBL" id="BONH01000001">
    <property type="protein sequence ID" value="GIF94992.1"/>
    <property type="molecule type" value="Genomic_DNA"/>
</dbReference>
<dbReference type="RefSeq" id="WP_120315893.1">
    <property type="nucleotide sequence ID" value="NZ_BONH01000001.1"/>
</dbReference>
<protein>
    <recommendedName>
        <fullName evidence="2">YCII-related domain-containing protein</fullName>
    </recommendedName>
</protein>
<accession>A0A8J3NWG1</accession>
<dbReference type="Pfam" id="PF03795">
    <property type="entry name" value="YCII"/>
    <property type="match status" value="1"/>
</dbReference>
<dbReference type="Proteomes" id="UP000659904">
    <property type="component" value="Unassembled WGS sequence"/>
</dbReference>
<proteinExistence type="inferred from homology"/>
<dbReference type="AlphaFoldDB" id="A0A8J3NWG1"/>
<evidence type="ECO:0000256" key="1">
    <source>
        <dbReference type="ARBA" id="ARBA00007689"/>
    </source>
</evidence>
<evidence type="ECO:0000259" key="2">
    <source>
        <dbReference type="Pfam" id="PF03795"/>
    </source>
</evidence>
<dbReference type="Gene3D" id="3.30.70.1060">
    <property type="entry name" value="Dimeric alpha+beta barrel"/>
    <property type="match status" value="1"/>
</dbReference>
<evidence type="ECO:0000313" key="3">
    <source>
        <dbReference type="EMBL" id="GIF94992.1"/>
    </source>
</evidence>
<gene>
    <name evidence="3" type="ORF">Cci01nite_00860</name>
</gene>
<reference evidence="3 4" key="1">
    <citation type="submission" date="2021-01" db="EMBL/GenBank/DDBJ databases">
        <title>Whole genome shotgun sequence of Catellatospora citrea NBRC 14495.</title>
        <authorList>
            <person name="Komaki H."/>
            <person name="Tamura T."/>
        </authorList>
    </citation>
    <scope>NUCLEOTIDE SEQUENCE [LARGE SCALE GENOMIC DNA]</scope>
    <source>
        <strain evidence="3 4">NBRC 14495</strain>
    </source>
</reference>
<keyword evidence="4" id="KW-1185">Reference proteome</keyword>
<organism evidence="3 4">
    <name type="scientific">Catellatospora citrea</name>
    <dbReference type="NCBI Taxonomy" id="53366"/>
    <lineage>
        <taxon>Bacteria</taxon>
        <taxon>Bacillati</taxon>
        <taxon>Actinomycetota</taxon>
        <taxon>Actinomycetes</taxon>
        <taxon>Micromonosporales</taxon>
        <taxon>Micromonosporaceae</taxon>
        <taxon>Catellatospora</taxon>
    </lineage>
</organism>
<dbReference type="InterPro" id="IPR011008">
    <property type="entry name" value="Dimeric_a/b-barrel"/>
</dbReference>
<sequence>MELESFELVMLRRPANPTEYDDAESQRIQAEHLAYLAGLRTAGQVVTNGPVLDTPDESLRGLVFFRTGSLDEARRLAEQDPAVRAGRLAVEVMTWWCPPGTMAAPGRPITLPG</sequence>
<comment type="caution">
    <text evidence="3">The sequence shown here is derived from an EMBL/GenBank/DDBJ whole genome shotgun (WGS) entry which is preliminary data.</text>
</comment>
<evidence type="ECO:0000313" key="4">
    <source>
        <dbReference type="Proteomes" id="UP000659904"/>
    </source>
</evidence>
<name>A0A8J3NWG1_9ACTN</name>
<dbReference type="InterPro" id="IPR005545">
    <property type="entry name" value="YCII"/>
</dbReference>
<comment type="similarity">
    <text evidence="1">Belongs to the YciI family.</text>
</comment>
<feature type="domain" description="YCII-related" evidence="2">
    <location>
        <begin position="14"/>
        <end position="95"/>
    </location>
</feature>